<reference evidence="1 2" key="1">
    <citation type="submission" date="2017-08" db="EMBL/GenBank/DDBJ databases">
        <title>Pleomorphomonas carboxidotrophicus sp. nov., a new mesophilic hydrogenogenic carboxidotroph.</title>
        <authorList>
            <person name="Esquivel-Elizondo S."/>
            <person name="Krajmalnik-Brown R."/>
            <person name="Maldonado J."/>
        </authorList>
    </citation>
    <scope>NUCLEOTIDE SEQUENCE [LARGE SCALE GENOMIC DNA]</scope>
    <source>
        <strain evidence="1 2">SVCO-16</strain>
    </source>
</reference>
<dbReference type="EMBL" id="NQVN01000030">
    <property type="protein sequence ID" value="PIO96584.1"/>
    <property type="molecule type" value="Genomic_DNA"/>
</dbReference>
<proteinExistence type="predicted"/>
<keyword evidence="2" id="KW-1185">Reference proteome</keyword>
<dbReference type="AlphaFoldDB" id="A0A2G9WPJ5"/>
<evidence type="ECO:0000313" key="2">
    <source>
        <dbReference type="Proteomes" id="UP000231070"/>
    </source>
</evidence>
<sequence>MDDDLPFTGVVYHEHEAEEAGRHHARSIAAKHGPVYLVEHLKTNRESLRRFLRVLVGSPAMDDGAGRKFVAKLTNIAWRAFVDEATIIAANTADPARPAN</sequence>
<gene>
    <name evidence="1" type="ORF">CJ014_24795</name>
</gene>
<dbReference type="Proteomes" id="UP000231070">
    <property type="component" value="Unassembled WGS sequence"/>
</dbReference>
<protein>
    <submittedName>
        <fullName evidence="1">Uncharacterized protein</fullName>
    </submittedName>
</protein>
<dbReference type="RefSeq" id="WP_100083196.1">
    <property type="nucleotide sequence ID" value="NZ_NQVN01000030.1"/>
</dbReference>
<comment type="caution">
    <text evidence="1">The sequence shown here is derived from an EMBL/GenBank/DDBJ whole genome shotgun (WGS) entry which is preliminary data.</text>
</comment>
<evidence type="ECO:0000313" key="1">
    <source>
        <dbReference type="EMBL" id="PIO96584.1"/>
    </source>
</evidence>
<organism evidence="1 2">
    <name type="scientific">Pleomorphomonas carboxyditropha</name>
    <dbReference type="NCBI Taxonomy" id="2023338"/>
    <lineage>
        <taxon>Bacteria</taxon>
        <taxon>Pseudomonadati</taxon>
        <taxon>Pseudomonadota</taxon>
        <taxon>Alphaproteobacteria</taxon>
        <taxon>Hyphomicrobiales</taxon>
        <taxon>Pleomorphomonadaceae</taxon>
        <taxon>Pleomorphomonas</taxon>
    </lineage>
</organism>
<accession>A0A2G9WPJ5</accession>
<name>A0A2G9WPJ5_9HYPH</name>